<keyword evidence="5" id="KW-0256">Endoplasmic reticulum</keyword>
<dbReference type="KEGG" id="zmk:HG535_0G04850"/>
<accession>A0A7H9BA54</accession>
<evidence type="ECO:0000256" key="7">
    <source>
        <dbReference type="ARBA" id="ARBA00023136"/>
    </source>
</evidence>
<feature type="transmembrane region" description="Helical" evidence="9">
    <location>
        <begin position="96"/>
        <end position="114"/>
    </location>
</feature>
<evidence type="ECO:0000256" key="9">
    <source>
        <dbReference type="SAM" id="Phobius"/>
    </source>
</evidence>
<comment type="subcellular location">
    <subcellularLocation>
        <location evidence="1">Endoplasmic reticulum membrane</location>
        <topology evidence="1">Multi-pass membrane protein</topology>
    </subcellularLocation>
</comment>
<dbReference type="PANTHER" id="PTHR19315">
    <property type="entry name" value="ER MEMBRANE PROTEIN COMPLEX SUBUNIT 4"/>
    <property type="match status" value="1"/>
</dbReference>
<dbReference type="EMBL" id="CP058610">
    <property type="protein sequence ID" value="QLG74602.1"/>
    <property type="molecule type" value="Genomic_DNA"/>
</dbReference>
<keyword evidence="7 8" id="KW-0472">Membrane</keyword>
<evidence type="ECO:0000256" key="1">
    <source>
        <dbReference type="ARBA" id="ARBA00004477"/>
    </source>
</evidence>
<dbReference type="AlphaFoldDB" id="A0A7H9BA54"/>
<keyword evidence="11" id="KW-1185">Reference proteome</keyword>
<dbReference type="GO" id="GO:0005789">
    <property type="term" value="C:endoplasmic reticulum membrane"/>
    <property type="evidence" value="ECO:0007669"/>
    <property type="project" value="UniProtKB-SubCell"/>
</dbReference>
<dbReference type="PIRSF" id="PIRSF017207">
    <property type="entry name" value="UCP017207_TM-p85"/>
    <property type="match status" value="1"/>
</dbReference>
<organism evidence="10 11">
    <name type="scientific">Zygotorulaspora mrakii</name>
    <name type="common">Zygosaccharomyces mrakii</name>
    <dbReference type="NCBI Taxonomy" id="42260"/>
    <lineage>
        <taxon>Eukaryota</taxon>
        <taxon>Fungi</taxon>
        <taxon>Dikarya</taxon>
        <taxon>Ascomycota</taxon>
        <taxon>Saccharomycotina</taxon>
        <taxon>Saccharomycetes</taxon>
        <taxon>Saccharomycetales</taxon>
        <taxon>Saccharomycetaceae</taxon>
        <taxon>Zygotorulaspora</taxon>
    </lineage>
</organism>
<evidence type="ECO:0000256" key="4">
    <source>
        <dbReference type="ARBA" id="ARBA00022692"/>
    </source>
</evidence>
<dbReference type="RefSeq" id="XP_037146327.1">
    <property type="nucleotide sequence ID" value="XM_037290432.1"/>
</dbReference>
<evidence type="ECO:0000256" key="6">
    <source>
        <dbReference type="ARBA" id="ARBA00022989"/>
    </source>
</evidence>
<gene>
    <name evidence="10" type="ORF">HG535_0G04850</name>
</gene>
<dbReference type="OrthoDB" id="369569at2759"/>
<keyword evidence="4 9" id="KW-0812">Transmembrane</keyword>
<keyword evidence="6 9" id="KW-1133">Transmembrane helix</keyword>
<comment type="similarity">
    <text evidence="2 8">Belongs to the EMC4 family.</text>
</comment>
<protein>
    <recommendedName>
        <fullName evidence="3 8">ER membrane protein complex subunit 4</fullName>
    </recommendedName>
</protein>
<evidence type="ECO:0000256" key="2">
    <source>
        <dbReference type="ARBA" id="ARBA00007715"/>
    </source>
</evidence>
<evidence type="ECO:0000256" key="3">
    <source>
        <dbReference type="ARBA" id="ARBA00020820"/>
    </source>
</evidence>
<evidence type="ECO:0000256" key="5">
    <source>
        <dbReference type="ARBA" id="ARBA00022824"/>
    </source>
</evidence>
<name>A0A7H9BA54_ZYGMR</name>
<dbReference type="Pfam" id="PF06417">
    <property type="entry name" value="EMC4"/>
    <property type="match status" value="1"/>
</dbReference>
<evidence type="ECO:0000313" key="11">
    <source>
        <dbReference type="Proteomes" id="UP000509704"/>
    </source>
</evidence>
<dbReference type="InterPro" id="IPR009445">
    <property type="entry name" value="TMEM85/Emc4"/>
</dbReference>
<evidence type="ECO:0000256" key="8">
    <source>
        <dbReference type="PIRNR" id="PIRNR017207"/>
    </source>
</evidence>
<dbReference type="GeneID" id="59238385"/>
<reference evidence="10 11" key="1">
    <citation type="submission" date="2020-07" db="EMBL/GenBank/DDBJ databases">
        <title>The yeast mating-type switching endonuclease HO is a domesticated member of an unorthodox homing genetic element family.</title>
        <authorList>
            <person name="Coughlan A.Y."/>
            <person name="Lombardi L."/>
            <person name="Braun-Galleani S."/>
            <person name="Martos A.R."/>
            <person name="Galeote V."/>
            <person name="Bigey F."/>
            <person name="Dequin S."/>
            <person name="Byrne K.P."/>
            <person name="Wolfe K.H."/>
        </authorList>
    </citation>
    <scope>NUCLEOTIDE SEQUENCE [LARGE SCALE GENOMIC DNA]</scope>
    <source>
        <strain evidence="10 11">NRRL Y-6702</strain>
    </source>
</reference>
<dbReference type="Proteomes" id="UP000509704">
    <property type="component" value="Chromosome 7"/>
</dbReference>
<sequence length="186" mass="20841">MKPEAHQWALNLVDNKHISSMKIVSSKTLPLPEGFTPLQKNAEPIGIHKQQVTPEEKSQQIGRLQLQKAWGIAFQPAKAVPMNIFMSYMSGTSLQIIPIMTALMLLSGPIKAIFGVRNVFRPVMGNPLIEGQIYMAMLVFVVCQGALMYIGIRKLNSMGLIPNTRSDWLAWETRIDYNKGLKSFTI</sequence>
<feature type="transmembrane region" description="Helical" evidence="9">
    <location>
        <begin position="134"/>
        <end position="152"/>
    </location>
</feature>
<proteinExistence type="inferred from homology"/>
<evidence type="ECO:0000313" key="10">
    <source>
        <dbReference type="EMBL" id="QLG74602.1"/>
    </source>
</evidence>